<dbReference type="Proteomes" id="UP001501490">
    <property type="component" value="Unassembled WGS sequence"/>
</dbReference>
<dbReference type="InterPro" id="IPR020616">
    <property type="entry name" value="Thiolase_N"/>
</dbReference>
<name>A0ABP6ZDI5_9ACTN</name>
<dbReference type="CDD" id="cd00751">
    <property type="entry name" value="thiolase"/>
    <property type="match status" value="1"/>
</dbReference>
<comment type="similarity">
    <text evidence="1 6">Belongs to the thiolase-like superfamily. Thiolase family.</text>
</comment>
<dbReference type="RefSeq" id="WP_344801313.1">
    <property type="nucleotide sequence ID" value="NZ_BAABAB010000003.1"/>
</dbReference>
<dbReference type="InterPro" id="IPR020617">
    <property type="entry name" value="Thiolase_C"/>
</dbReference>
<evidence type="ECO:0000259" key="8">
    <source>
        <dbReference type="Pfam" id="PF02803"/>
    </source>
</evidence>
<dbReference type="Pfam" id="PF02803">
    <property type="entry name" value="Thiolase_C"/>
    <property type="match status" value="1"/>
</dbReference>
<protein>
    <recommendedName>
        <fullName evidence="5">Probable acetyl-CoA acetyltransferase</fullName>
        <ecNumber evidence="2">2.3.1.9</ecNumber>
    </recommendedName>
</protein>
<evidence type="ECO:0000256" key="6">
    <source>
        <dbReference type="RuleBase" id="RU003557"/>
    </source>
</evidence>
<keyword evidence="10" id="KW-1185">Reference proteome</keyword>
<evidence type="ECO:0000256" key="4">
    <source>
        <dbReference type="ARBA" id="ARBA00023315"/>
    </source>
</evidence>
<dbReference type="PANTHER" id="PTHR18919">
    <property type="entry name" value="ACETYL-COA C-ACYLTRANSFERASE"/>
    <property type="match status" value="1"/>
</dbReference>
<dbReference type="InterPro" id="IPR020613">
    <property type="entry name" value="Thiolase_CS"/>
</dbReference>
<dbReference type="SUPFAM" id="SSF53901">
    <property type="entry name" value="Thiolase-like"/>
    <property type="match status" value="2"/>
</dbReference>
<dbReference type="Pfam" id="PF00108">
    <property type="entry name" value="Thiolase_N"/>
    <property type="match status" value="1"/>
</dbReference>
<dbReference type="NCBIfam" id="TIGR01930">
    <property type="entry name" value="AcCoA-C-Actrans"/>
    <property type="match status" value="1"/>
</dbReference>
<dbReference type="PROSITE" id="PS00737">
    <property type="entry name" value="THIOLASE_2"/>
    <property type="match status" value="1"/>
</dbReference>
<comment type="caution">
    <text evidence="9">The sequence shown here is derived from an EMBL/GenBank/DDBJ whole genome shotgun (WGS) entry which is preliminary data.</text>
</comment>
<dbReference type="PANTHER" id="PTHR18919:SF107">
    <property type="entry name" value="ACETYL-COA ACETYLTRANSFERASE, CYTOSOLIC"/>
    <property type="match status" value="1"/>
</dbReference>
<dbReference type="InterPro" id="IPR002155">
    <property type="entry name" value="Thiolase"/>
</dbReference>
<evidence type="ECO:0000313" key="9">
    <source>
        <dbReference type="EMBL" id="GAA3604702.1"/>
    </source>
</evidence>
<evidence type="ECO:0000256" key="2">
    <source>
        <dbReference type="ARBA" id="ARBA00012705"/>
    </source>
</evidence>
<dbReference type="Gene3D" id="3.40.47.10">
    <property type="match status" value="1"/>
</dbReference>
<evidence type="ECO:0000256" key="5">
    <source>
        <dbReference type="ARBA" id="ARBA00040529"/>
    </source>
</evidence>
<proteinExistence type="inferred from homology"/>
<feature type="domain" description="Thiolase N-terminal" evidence="7">
    <location>
        <begin position="8"/>
        <end position="261"/>
    </location>
</feature>
<evidence type="ECO:0000259" key="7">
    <source>
        <dbReference type="Pfam" id="PF00108"/>
    </source>
</evidence>
<organism evidence="9 10">
    <name type="scientific">Microlunatus ginsengisoli</name>
    <dbReference type="NCBI Taxonomy" id="363863"/>
    <lineage>
        <taxon>Bacteria</taxon>
        <taxon>Bacillati</taxon>
        <taxon>Actinomycetota</taxon>
        <taxon>Actinomycetes</taxon>
        <taxon>Propionibacteriales</taxon>
        <taxon>Propionibacteriaceae</taxon>
        <taxon>Microlunatus</taxon>
    </lineage>
</organism>
<dbReference type="EMBL" id="BAABAB010000003">
    <property type="protein sequence ID" value="GAA3604702.1"/>
    <property type="molecule type" value="Genomic_DNA"/>
</dbReference>
<sequence length="399" mass="41404">MTPAYLYAAARTPFGKLGGALSEVRPDDLAAAALTGLLAKVPRFDPSDVGEVVWGNANGAGEENRNVGRMAVLLAGLPVSIPATTVNRLCGSSLDAAMIGSRTIETGDAEIVLTGGVESMTRAPWVLPKPSRAYPAGDLSAVSTTLGWRLVNKRMPSEWTVSLGECNEQLQEKFGISRERQDQFAARSHRLADAAWSDGFYDDLVVAVPGAELSRDETIRPGSTPETLATLKPAFRPGGTITAGNASSLNDGASAVLLGSEAAATTIGSEPLARIAGRGAFALEPQLFGFAPVEAANAALRRAGIDWDDVGAVELNEAFAVQSLACLDAWGIDPEIVNARGGAIAIGHPLGASGGRILGTLVKRLITERQRWGVAAICIGVGQALAVVVENLDSEGARA</sequence>
<reference evidence="10" key="1">
    <citation type="journal article" date="2019" name="Int. J. Syst. Evol. Microbiol.">
        <title>The Global Catalogue of Microorganisms (GCM) 10K type strain sequencing project: providing services to taxonomists for standard genome sequencing and annotation.</title>
        <authorList>
            <consortium name="The Broad Institute Genomics Platform"/>
            <consortium name="The Broad Institute Genome Sequencing Center for Infectious Disease"/>
            <person name="Wu L."/>
            <person name="Ma J."/>
        </authorList>
    </citation>
    <scope>NUCLEOTIDE SEQUENCE [LARGE SCALE GENOMIC DNA]</scope>
    <source>
        <strain evidence="10">JCM 16929</strain>
    </source>
</reference>
<accession>A0ABP6ZDI5</accession>
<dbReference type="PROSITE" id="PS00099">
    <property type="entry name" value="THIOLASE_3"/>
    <property type="match status" value="1"/>
</dbReference>
<keyword evidence="4 6" id="KW-0012">Acyltransferase</keyword>
<dbReference type="EC" id="2.3.1.9" evidence="2"/>
<dbReference type="InterPro" id="IPR020610">
    <property type="entry name" value="Thiolase_AS"/>
</dbReference>
<gene>
    <name evidence="9" type="ORF">GCM10022236_03180</name>
</gene>
<keyword evidence="3 6" id="KW-0808">Transferase</keyword>
<feature type="domain" description="Thiolase C-terminal" evidence="8">
    <location>
        <begin position="270"/>
        <end position="390"/>
    </location>
</feature>
<evidence type="ECO:0000256" key="1">
    <source>
        <dbReference type="ARBA" id="ARBA00010982"/>
    </source>
</evidence>
<evidence type="ECO:0000256" key="3">
    <source>
        <dbReference type="ARBA" id="ARBA00022679"/>
    </source>
</evidence>
<dbReference type="PIRSF" id="PIRSF000429">
    <property type="entry name" value="Ac-CoA_Ac_transf"/>
    <property type="match status" value="1"/>
</dbReference>
<dbReference type="InterPro" id="IPR016039">
    <property type="entry name" value="Thiolase-like"/>
</dbReference>
<evidence type="ECO:0000313" key="10">
    <source>
        <dbReference type="Proteomes" id="UP001501490"/>
    </source>
</evidence>